<feature type="domain" description="RagB/SusD" evidence="7">
    <location>
        <begin position="313"/>
        <end position="602"/>
    </location>
</feature>
<comment type="similarity">
    <text evidence="2">Belongs to the SusD family.</text>
</comment>
<evidence type="ECO:0000313" key="10">
    <source>
        <dbReference type="Proteomes" id="UP000051950"/>
    </source>
</evidence>
<sequence length="602" mass="66680">MKNITYKTVFSLAMIFLMAASGCKKSLDLLPQDQLSEVAYFKNANDFKTFANQYYGYLRNFNTSFGDNPHYDGRADVFGGGGAFGSGTNTVPVTDGNWNSNYTRIRACNFLLEKAAAFADKASIAQYIAEAKFFRAYAYFDLLQLYGGVPLITKTLDLESPELYGARAGRDAIADQIVADLEAAIPDLPASITSTSVDFGRISRTAAQAFLGRVALYEGTWLKFRNGDATRFNNLLDKSAAASNAVILSNQFALFGTAASNALGGNSTVLGDSAQKYLFILENPKSNPAGVNKAANHEYIISYRYDDIIKVINTNISRQGTQIGPQQKFVNAFLCQDGLPIEKSPLFQGFQTYGSQFANRDNRLKYTIRILNGYYWYGNANFRVTWLNDAADNANSTGKVVQIGGYTNQKWVSERNVPDTKESEDYPVLRYAEVLLNYAEALYERNGTISDIDLDKSLNLVRLRANKTMPKLSNAFAATNGLDLRTEIRRERFTELYYENLRFDDIKRWHSAGTDLVTNVGGSAYGNAAGFVSPWPVSIRFTGTQAQLGPNQLAPVPTNAKDANGNLILDNTARTFSERNYLYPIPTQQLTLNPALIQNPGW</sequence>
<evidence type="ECO:0000313" key="9">
    <source>
        <dbReference type="EMBL" id="KRT14856.1"/>
    </source>
</evidence>
<dbReference type="EMBL" id="LMZQ01000013">
    <property type="protein sequence ID" value="KRT14856.1"/>
    <property type="molecule type" value="Genomic_DNA"/>
</dbReference>
<dbReference type="PROSITE" id="PS51257">
    <property type="entry name" value="PROKAR_LIPOPROTEIN"/>
    <property type="match status" value="1"/>
</dbReference>
<feature type="chain" id="PRO_5006665395" description="Carbohydrate-binding protein SusD" evidence="6">
    <location>
        <begin position="20"/>
        <end position="602"/>
    </location>
</feature>
<evidence type="ECO:0008006" key="11">
    <source>
        <dbReference type="Google" id="ProtNLM"/>
    </source>
</evidence>
<dbReference type="Pfam" id="PF14322">
    <property type="entry name" value="SusD-like_3"/>
    <property type="match status" value="1"/>
</dbReference>
<dbReference type="InterPro" id="IPR011990">
    <property type="entry name" value="TPR-like_helical_dom_sf"/>
</dbReference>
<dbReference type="AlphaFoldDB" id="A0A0T5VLW0"/>
<dbReference type="RefSeq" id="WP_057933316.1">
    <property type="nucleotide sequence ID" value="NZ_LMZQ01000013.1"/>
</dbReference>
<reference evidence="9 10" key="1">
    <citation type="submission" date="2015-11" db="EMBL/GenBank/DDBJ databases">
        <title>Sequence of Pedobacter ginsenosidimutans.</title>
        <authorList>
            <person name="Carson E."/>
            <person name="Keyser V."/>
            <person name="Newman J."/>
            <person name="Miller J."/>
        </authorList>
    </citation>
    <scope>NUCLEOTIDE SEQUENCE [LARGE SCALE GENOMIC DNA]</scope>
    <source>
        <strain evidence="9 10">KACC 14530</strain>
    </source>
</reference>
<dbReference type="Gene3D" id="1.25.40.390">
    <property type="match status" value="1"/>
</dbReference>
<keyword evidence="10" id="KW-1185">Reference proteome</keyword>
<evidence type="ECO:0000259" key="7">
    <source>
        <dbReference type="Pfam" id="PF07980"/>
    </source>
</evidence>
<organism evidence="9 10">
    <name type="scientific">Pedobacter ginsenosidimutans</name>
    <dbReference type="NCBI Taxonomy" id="687842"/>
    <lineage>
        <taxon>Bacteria</taxon>
        <taxon>Pseudomonadati</taxon>
        <taxon>Bacteroidota</taxon>
        <taxon>Sphingobacteriia</taxon>
        <taxon>Sphingobacteriales</taxon>
        <taxon>Sphingobacteriaceae</taxon>
        <taxon>Pedobacter</taxon>
    </lineage>
</organism>
<keyword evidence="5" id="KW-0998">Cell outer membrane</keyword>
<dbReference type="InterPro" id="IPR033985">
    <property type="entry name" value="SusD-like_N"/>
</dbReference>
<dbReference type="OrthoDB" id="5694214at2"/>
<protein>
    <recommendedName>
        <fullName evidence="11">Carbohydrate-binding protein SusD</fullName>
    </recommendedName>
</protein>
<evidence type="ECO:0000256" key="4">
    <source>
        <dbReference type="ARBA" id="ARBA00023136"/>
    </source>
</evidence>
<evidence type="ECO:0000256" key="1">
    <source>
        <dbReference type="ARBA" id="ARBA00004442"/>
    </source>
</evidence>
<evidence type="ECO:0000256" key="3">
    <source>
        <dbReference type="ARBA" id="ARBA00022729"/>
    </source>
</evidence>
<feature type="domain" description="SusD-like N-terminal" evidence="8">
    <location>
        <begin position="96"/>
        <end position="216"/>
    </location>
</feature>
<dbReference type="Pfam" id="PF07980">
    <property type="entry name" value="SusD_RagB"/>
    <property type="match status" value="1"/>
</dbReference>
<dbReference type="Proteomes" id="UP000051950">
    <property type="component" value="Unassembled WGS sequence"/>
</dbReference>
<evidence type="ECO:0000256" key="2">
    <source>
        <dbReference type="ARBA" id="ARBA00006275"/>
    </source>
</evidence>
<proteinExistence type="inferred from homology"/>
<evidence type="ECO:0000256" key="5">
    <source>
        <dbReference type="ARBA" id="ARBA00023237"/>
    </source>
</evidence>
<comment type="caution">
    <text evidence="9">The sequence shown here is derived from an EMBL/GenBank/DDBJ whole genome shotgun (WGS) entry which is preliminary data.</text>
</comment>
<comment type="subcellular location">
    <subcellularLocation>
        <location evidence="1">Cell outer membrane</location>
    </subcellularLocation>
</comment>
<dbReference type="GO" id="GO:0009279">
    <property type="term" value="C:cell outer membrane"/>
    <property type="evidence" value="ECO:0007669"/>
    <property type="project" value="UniProtKB-SubCell"/>
</dbReference>
<keyword evidence="3 6" id="KW-0732">Signal</keyword>
<feature type="signal peptide" evidence="6">
    <location>
        <begin position="1"/>
        <end position="19"/>
    </location>
</feature>
<accession>A0A0T5VLW0</accession>
<name>A0A0T5VLW0_9SPHI</name>
<evidence type="ECO:0000256" key="6">
    <source>
        <dbReference type="SAM" id="SignalP"/>
    </source>
</evidence>
<dbReference type="InterPro" id="IPR012944">
    <property type="entry name" value="SusD_RagB_dom"/>
</dbReference>
<keyword evidence="4" id="KW-0472">Membrane</keyword>
<dbReference type="SUPFAM" id="SSF48452">
    <property type="entry name" value="TPR-like"/>
    <property type="match status" value="1"/>
</dbReference>
<dbReference type="STRING" id="687842.ASU31_16150"/>
<evidence type="ECO:0000259" key="8">
    <source>
        <dbReference type="Pfam" id="PF14322"/>
    </source>
</evidence>
<gene>
    <name evidence="9" type="ORF">ASU31_16150</name>
</gene>